<organism evidence="2 3">
    <name type="scientific">Crenichthys baileyi</name>
    <name type="common">White River springfish</name>
    <dbReference type="NCBI Taxonomy" id="28760"/>
    <lineage>
        <taxon>Eukaryota</taxon>
        <taxon>Metazoa</taxon>
        <taxon>Chordata</taxon>
        <taxon>Craniata</taxon>
        <taxon>Vertebrata</taxon>
        <taxon>Euteleostomi</taxon>
        <taxon>Actinopterygii</taxon>
        <taxon>Neopterygii</taxon>
        <taxon>Teleostei</taxon>
        <taxon>Neoteleostei</taxon>
        <taxon>Acanthomorphata</taxon>
        <taxon>Ovalentaria</taxon>
        <taxon>Atherinomorphae</taxon>
        <taxon>Cyprinodontiformes</taxon>
        <taxon>Goodeidae</taxon>
        <taxon>Crenichthys</taxon>
    </lineage>
</organism>
<accession>A0AAV9QWC7</accession>
<keyword evidence="3" id="KW-1185">Reference proteome</keyword>
<proteinExistence type="predicted"/>
<evidence type="ECO:0000313" key="2">
    <source>
        <dbReference type="EMBL" id="KAK5600594.1"/>
    </source>
</evidence>
<feature type="compositionally biased region" description="Polar residues" evidence="1">
    <location>
        <begin position="11"/>
        <end position="27"/>
    </location>
</feature>
<dbReference type="AlphaFoldDB" id="A0AAV9QWC7"/>
<feature type="region of interest" description="Disordered" evidence="1">
    <location>
        <begin position="1"/>
        <end position="94"/>
    </location>
</feature>
<reference evidence="2 3" key="1">
    <citation type="submission" date="2021-06" db="EMBL/GenBank/DDBJ databases">
        <authorList>
            <person name="Palmer J.M."/>
        </authorList>
    </citation>
    <scope>NUCLEOTIDE SEQUENCE [LARGE SCALE GENOMIC DNA]</scope>
    <source>
        <strain evidence="2 3">MEX-2019</strain>
        <tissue evidence="2">Muscle</tissue>
    </source>
</reference>
<dbReference type="EMBL" id="JAHHUM010002883">
    <property type="protein sequence ID" value="KAK5600594.1"/>
    <property type="molecule type" value="Genomic_DNA"/>
</dbReference>
<feature type="compositionally biased region" description="Low complexity" evidence="1">
    <location>
        <begin position="57"/>
        <end position="68"/>
    </location>
</feature>
<dbReference type="Proteomes" id="UP001311232">
    <property type="component" value="Unassembled WGS sequence"/>
</dbReference>
<sequence length="500" mass="52349">MSNKQVDRYASKTSQTIATLPLSSSAQLPRPPQPFCPPSDSKRPACSSSRRRRRQDTVPPVVEVWTVPGSQPCPSDHPVPPSGSRRKSAPSVHLGDSDTAVLLASVLQNCTGKPISAASEEPPYASAPVPVLSEGSADAPASASVPALAFPDQAPFTTAQPLFPPHLLGFLWGILSEISSAPASEGLPDAPAPASEGLLDAPGPAHATKDQLGDTSAPAPSSTEGQRDASAPGSTEGQLVVPVFVASDQSLPLMLAADEPPPLLPVPDQLPPSSSSPSASGFCRSLSSCLRCGLTQRLSSCLRSCLLCGSERGFRVNRLHFLFPSSERVFRVNRFQFLFLSSERDSRSLNSLAADLQGSAADFQGSALLSRVPAVSAPLFRVQSQPGVKYPESQPGVKFPESQPVVKFPEFSLVSSLQCCSEGLPRSAADLLDSGSAIIWTMADLLTNVPEGPLLCLANLLTEGPLLCLANLPTSHFVGSPGPVAGFQTACSFVTDILDF</sequence>
<feature type="compositionally biased region" description="Basic and acidic residues" evidence="1">
    <location>
        <begin position="1"/>
        <end position="10"/>
    </location>
</feature>
<feature type="compositionally biased region" description="Low complexity" evidence="1">
    <location>
        <begin position="116"/>
        <end position="138"/>
    </location>
</feature>
<feature type="region of interest" description="Disordered" evidence="1">
    <location>
        <begin position="115"/>
        <end position="138"/>
    </location>
</feature>
<gene>
    <name evidence="2" type="ORF">CRENBAI_010400</name>
</gene>
<evidence type="ECO:0000256" key="1">
    <source>
        <dbReference type="SAM" id="MobiDB-lite"/>
    </source>
</evidence>
<feature type="compositionally biased region" description="Pro residues" evidence="1">
    <location>
        <begin position="259"/>
        <end position="270"/>
    </location>
</feature>
<feature type="region of interest" description="Disordered" evidence="1">
    <location>
        <begin position="256"/>
        <end position="277"/>
    </location>
</feature>
<comment type="caution">
    <text evidence="2">The sequence shown here is derived from an EMBL/GenBank/DDBJ whole genome shotgun (WGS) entry which is preliminary data.</text>
</comment>
<name>A0AAV9QWC7_9TELE</name>
<evidence type="ECO:0000313" key="3">
    <source>
        <dbReference type="Proteomes" id="UP001311232"/>
    </source>
</evidence>
<feature type="region of interest" description="Disordered" evidence="1">
    <location>
        <begin position="184"/>
        <end position="235"/>
    </location>
</feature>
<protein>
    <submittedName>
        <fullName evidence="2">Uncharacterized protein</fullName>
    </submittedName>
</protein>